<comment type="similarity">
    <text evidence="1">Belongs to the SEN15 family.</text>
</comment>
<dbReference type="Proteomes" id="UP000800097">
    <property type="component" value="Unassembled WGS sequence"/>
</dbReference>
<dbReference type="GO" id="GO:0000214">
    <property type="term" value="C:tRNA-intron endonuclease complex"/>
    <property type="evidence" value="ECO:0007669"/>
    <property type="project" value="InterPro"/>
</dbReference>
<evidence type="ECO:0000256" key="1">
    <source>
        <dbReference type="ARBA" id="ARBA00006091"/>
    </source>
</evidence>
<name>A0A6A6JWE5_WESOR</name>
<dbReference type="GO" id="GO:0000213">
    <property type="term" value="F:tRNA-intron lyase activity"/>
    <property type="evidence" value="ECO:0007669"/>
    <property type="project" value="TreeGrafter"/>
</dbReference>
<dbReference type="Gene3D" id="3.40.1350.10">
    <property type="match status" value="1"/>
</dbReference>
<dbReference type="SUPFAM" id="SSF53032">
    <property type="entry name" value="tRNA-intron endonuclease catalytic domain-like"/>
    <property type="match status" value="1"/>
</dbReference>
<dbReference type="GO" id="GO:0003676">
    <property type="term" value="F:nucleic acid binding"/>
    <property type="evidence" value="ECO:0007669"/>
    <property type="project" value="InterPro"/>
</dbReference>
<dbReference type="InterPro" id="IPR018593">
    <property type="entry name" value="tRNA-endonuc_su_Sen15"/>
</dbReference>
<organism evidence="4 5">
    <name type="scientific">Westerdykella ornata</name>
    <dbReference type="NCBI Taxonomy" id="318751"/>
    <lineage>
        <taxon>Eukaryota</taxon>
        <taxon>Fungi</taxon>
        <taxon>Dikarya</taxon>
        <taxon>Ascomycota</taxon>
        <taxon>Pezizomycotina</taxon>
        <taxon>Dothideomycetes</taxon>
        <taxon>Pleosporomycetidae</taxon>
        <taxon>Pleosporales</taxon>
        <taxon>Sporormiaceae</taxon>
        <taxon>Westerdykella</taxon>
    </lineage>
</organism>
<sequence length="191" mass="21633">MTTLPPGLKPAVLPSPLQNLIVEKLEQSADSVHLSDLHALALQVEHNLRYQHSWTDLHIHTHSPISNQLLPRPLVSGLPPQRLYIHPDEQIELLKNADRKRKASKQAQDTLDVEVAPEPEWVLPTRLNEKWTLRRLSDVFNAISIVPPTADENGTPNPWRTTKRVLLATTDSDSTITYYIVHDGVVKPRQN</sequence>
<dbReference type="EMBL" id="ML986485">
    <property type="protein sequence ID" value="KAF2280524.1"/>
    <property type="molecule type" value="Genomic_DNA"/>
</dbReference>
<protein>
    <recommendedName>
        <fullName evidence="3">tRNA-splicing endonuclease subunit Sen15 domain-containing protein</fullName>
    </recommendedName>
</protein>
<dbReference type="GO" id="GO:0000379">
    <property type="term" value="P:tRNA-type intron splice site recognition and cleavage"/>
    <property type="evidence" value="ECO:0007669"/>
    <property type="project" value="InterPro"/>
</dbReference>
<dbReference type="GeneID" id="54546238"/>
<evidence type="ECO:0000313" key="4">
    <source>
        <dbReference type="EMBL" id="KAF2280524.1"/>
    </source>
</evidence>
<feature type="domain" description="tRNA-splicing endonuclease subunit Sen15" evidence="3">
    <location>
        <begin position="43"/>
        <end position="191"/>
    </location>
</feature>
<keyword evidence="2" id="KW-0819">tRNA processing</keyword>
<gene>
    <name evidence="4" type="ORF">EI97DRAFT_124917</name>
</gene>
<dbReference type="Pfam" id="PF09631">
    <property type="entry name" value="Sen15"/>
    <property type="match status" value="1"/>
</dbReference>
<evidence type="ECO:0000259" key="3">
    <source>
        <dbReference type="Pfam" id="PF09631"/>
    </source>
</evidence>
<keyword evidence="5" id="KW-1185">Reference proteome</keyword>
<proteinExistence type="inferred from homology"/>
<dbReference type="PANTHER" id="PTHR28518:SF1">
    <property type="entry name" value="TRNA-SPLICING ENDONUCLEASE SUBUNIT SEN15"/>
    <property type="match status" value="1"/>
</dbReference>
<dbReference type="OrthoDB" id="10002170at2759"/>
<dbReference type="FunFam" id="3.40.1350.10:FF:000012">
    <property type="entry name" value="Probable tRNA-splicing endonuclease subunit sen-15"/>
    <property type="match status" value="1"/>
</dbReference>
<evidence type="ECO:0000256" key="2">
    <source>
        <dbReference type="ARBA" id="ARBA00022694"/>
    </source>
</evidence>
<accession>A0A6A6JWE5</accession>
<dbReference type="RefSeq" id="XP_033658062.1">
    <property type="nucleotide sequence ID" value="XM_033793063.1"/>
</dbReference>
<dbReference type="InterPro" id="IPR011856">
    <property type="entry name" value="tRNA_endonuc-like_dom_sf"/>
</dbReference>
<dbReference type="InterPro" id="IPR036167">
    <property type="entry name" value="tRNA_intron_Endo_cat-like_sf"/>
</dbReference>
<dbReference type="AlphaFoldDB" id="A0A6A6JWE5"/>
<evidence type="ECO:0000313" key="5">
    <source>
        <dbReference type="Proteomes" id="UP000800097"/>
    </source>
</evidence>
<reference evidence="4" key="1">
    <citation type="journal article" date="2020" name="Stud. Mycol.">
        <title>101 Dothideomycetes genomes: a test case for predicting lifestyles and emergence of pathogens.</title>
        <authorList>
            <person name="Haridas S."/>
            <person name="Albert R."/>
            <person name="Binder M."/>
            <person name="Bloem J."/>
            <person name="Labutti K."/>
            <person name="Salamov A."/>
            <person name="Andreopoulos B."/>
            <person name="Baker S."/>
            <person name="Barry K."/>
            <person name="Bills G."/>
            <person name="Bluhm B."/>
            <person name="Cannon C."/>
            <person name="Castanera R."/>
            <person name="Culley D."/>
            <person name="Daum C."/>
            <person name="Ezra D."/>
            <person name="Gonzalez J."/>
            <person name="Henrissat B."/>
            <person name="Kuo A."/>
            <person name="Liang C."/>
            <person name="Lipzen A."/>
            <person name="Lutzoni F."/>
            <person name="Magnuson J."/>
            <person name="Mondo S."/>
            <person name="Nolan M."/>
            <person name="Ohm R."/>
            <person name="Pangilinan J."/>
            <person name="Park H.-J."/>
            <person name="Ramirez L."/>
            <person name="Alfaro M."/>
            <person name="Sun H."/>
            <person name="Tritt A."/>
            <person name="Yoshinaga Y."/>
            <person name="Zwiers L.-H."/>
            <person name="Turgeon B."/>
            <person name="Goodwin S."/>
            <person name="Spatafora J."/>
            <person name="Crous P."/>
            <person name="Grigoriev I."/>
        </authorList>
    </citation>
    <scope>NUCLEOTIDE SEQUENCE</scope>
    <source>
        <strain evidence="4">CBS 379.55</strain>
    </source>
</reference>
<dbReference type="PANTHER" id="PTHR28518">
    <property type="entry name" value="TRNA-SPLICING ENDONUCLEASE SUBUNIT SEN15"/>
    <property type="match status" value="1"/>
</dbReference>
<dbReference type="InterPro" id="IPR042777">
    <property type="entry name" value="Sen15_fungi"/>
</dbReference>